<feature type="region of interest" description="Disordered" evidence="1">
    <location>
        <begin position="229"/>
        <end position="262"/>
    </location>
</feature>
<dbReference type="EMBL" id="KB469298">
    <property type="protein sequence ID" value="EPQ57907.1"/>
    <property type="molecule type" value="Genomic_DNA"/>
</dbReference>
<dbReference type="RefSeq" id="XP_007863235.1">
    <property type="nucleotide sequence ID" value="XM_007865044.1"/>
</dbReference>
<evidence type="ECO:0000313" key="2">
    <source>
        <dbReference type="EMBL" id="EPQ57907.1"/>
    </source>
</evidence>
<keyword evidence="3" id="KW-1185">Reference proteome</keyword>
<gene>
    <name evidence="2" type="ORF">GLOTRDRAFT_126400</name>
</gene>
<dbReference type="KEGG" id="gtr:GLOTRDRAFT_126400"/>
<organism evidence="2 3">
    <name type="scientific">Gloeophyllum trabeum (strain ATCC 11539 / FP-39264 / Madison 617)</name>
    <name type="common">Brown rot fungus</name>
    <dbReference type="NCBI Taxonomy" id="670483"/>
    <lineage>
        <taxon>Eukaryota</taxon>
        <taxon>Fungi</taxon>
        <taxon>Dikarya</taxon>
        <taxon>Basidiomycota</taxon>
        <taxon>Agaricomycotina</taxon>
        <taxon>Agaricomycetes</taxon>
        <taxon>Gloeophyllales</taxon>
        <taxon>Gloeophyllaceae</taxon>
        <taxon>Gloeophyllum</taxon>
    </lineage>
</organism>
<dbReference type="HOGENOM" id="CLU_098043_0_0_1"/>
<dbReference type="Proteomes" id="UP000030669">
    <property type="component" value="Unassembled WGS sequence"/>
</dbReference>
<proteinExistence type="predicted"/>
<protein>
    <submittedName>
        <fullName evidence="2">Uncharacterized protein</fullName>
    </submittedName>
</protein>
<dbReference type="eggNOG" id="ENOG502SF3H">
    <property type="taxonomic scope" value="Eukaryota"/>
</dbReference>
<reference evidence="2 3" key="1">
    <citation type="journal article" date="2012" name="Science">
        <title>The Paleozoic origin of enzymatic lignin decomposition reconstructed from 31 fungal genomes.</title>
        <authorList>
            <person name="Floudas D."/>
            <person name="Binder M."/>
            <person name="Riley R."/>
            <person name="Barry K."/>
            <person name="Blanchette R.A."/>
            <person name="Henrissat B."/>
            <person name="Martinez A.T."/>
            <person name="Otillar R."/>
            <person name="Spatafora J.W."/>
            <person name="Yadav J.S."/>
            <person name="Aerts A."/>
            <person name="Benoit I."/>
            <person name="Boyd A."/>
            <person name="Carlson A."/>
            <person name="Copeland A."/>
            <person name="Coutinho P.M."/>
            <person name="de Vries R.P."/>
            <person name="Ferreira P."/>
            <person name="Findley K."/>
            <person name="Foster B."/>
            <person name="Gaskell J."/>
            <person name="Glotzer D."/>
            <person name="Gorecki P."/>
            <person name="Heitman J."/>
            <person name="Hesse C."/>
            <person name="Hori C."/>
            <person name="Igarashi K."/>
            <person name="Jurgens J.A."/>
            <person name="Kallen N."/>
            <person name="Kersten P."/>
            <person name="Kohler A."/>
            <person name="Kuees U."/>
            <person name="Kumar T.K.A."/>
            <person name="Kuo A."/>
            <person name="LaButti K."/>
            <person name="Larrondo L.F."/>
            <person name="Lindquist E."/>
            <person name="Ling A."/>
            <person name="Lombard V."/>
            <person name="Lucas S."/>
            <person name="Lundell T."/>
            <person name="Martin R."/>
            <person name="McLaughlin D.J."/>
            <person name="Morgenstern I."/>
            <person name="Morin E."/>
            <person name="Murat C."/>
            <person name="Nagy L.G."/>
            <person name="Nolan M."/>
            <person name="Ohm R.A."/>
            <person name="Patyshakuliyeva A."/>
            <person name="Rokas A."/>
            <person name="Ruiz-Duenas F.J."/>
            <person name="Sabat G."/>
            <person name="Salamov A."/>
            <person name="Samejima M."/>
            <person name="Schmutz J."/>
            <person name="Slot J.C."/>
            <person name="St John F."/>
            <person name="Stenlid J."/>
            <person name="Sun H."/>
            <person name="Sun S."/>
            <person name="Syed K."/>
            <person name="Tsang A."/>
            <person name="Wiebenga A."/>
            <person name="Young D."/>
            <person name="Pisabarro A."/>
            <person name="Eastwood D.C."/>
            <person name="Martin F."/>
            <person name="Cullen D."/>
            <person name="Grigoriev I.V."/>
            <person name="Hibbett D.S."/>
        </authorList>
    </citation>
    <scope>NUCLEOTIDE SEQUENCE [LARGE SCALE GENOMIC DNA]</scope>
    <source>
        <strain evidence="2 3">ATCC 11539</strain>
    </source>
</reference>
<evidence type="ECO:0000256" key="1">
    <source>
        <dbReference type="SAM" id="MobiDB-lite"/>
    </source>
</evidence>
<evidence type="ECO:0000313" key="3">
    <source>
        <dbReference type="Proteomes" id="UP000030669"/>
    </source>
</evidence>
<accession>S7QEP9</accession>
<sequence>MGQAIATLRQSLSEGDQAVARNVKEQLTFLVNAANSKLDKYQSDLHQMFANVDAVKKTVVPGYRALRWERGYRVGVEQTSIDGGIGEVVNTFFGSGDSNSDNSNPILQGFRKLINTSLNAILGNANAGEQQEQKFFVFVHHNAIIRIDVKIWRYNFEGRGVMANSENVFCYVFCTSVVHHAELNEDELTYLVSEHAGDSAVEAYIDRLISVWAKIQAISGKYEHPRMLPPVKPTPPLPASAPPSGEEESTVPPIVGQPQVNE</sequence>
<dbReference type="OMA" id="NCAFLRI"/>
<name>S7QEP9_GLOTA</name>
<dbReference type="GeneID" id="19301387"/>
<dbReference type="OrthoDB" id="5962590at2759"/>
<feature type="compositionally biased region" description="Pro residues" evidence="1">
    <location>
        <begin position="229"/>
        <end position="241"/>
    </location>
</feature>
<dbReference type="AlphaFoldDB" id="S7QEP9"/>